<evidence type="ECO:0000313" key="1">
    <source>
        <dbReference type="EMBL" id="QBF84192.1"/>
    </source>
</evidence>
<dbReference type="InterPro" id="IPR021433">
    <property type="entry name" value="DUF3083"/>
</dbReference>
<gene>
    <name evidence="1" type="ORF">EXU30_17075</name>
</gene>
<dbReference type="Pfam" id="PF11281">
    <property type="entry name" value="DUF3083"/>
    <property type="match status" value="1"/>
</dbReference>
<accession>A0A411PL08</accession>
<dbReference type="RefSeq" id="WP_130602057.1">
    <property type="nucleotide sequence ID" value="NZ_CP036200.1"/>
</dbReference>
<dbReference type="KEGG" id="smai:EXU30_17075"/>
<dbReference type="OrthoDB" id="6288569at2"/>
<dbReference type="Proteomes" id="UP000291106">
    <property type="component" value="Chromosome"/>
</dbReference>
<evidence type="ECO:0000313" key="2">
    <source>
        <dbReference type="Proteomes" id="UP000291106"/>
    </source>
</evidence>
<organism evidence="1 2">
    <name type="scientific">Shewanella maritima</name>
    <dbReference type="NCBI Taxonomy" id="2520507"/>
    <lineage>
        <taxon>Bacteria</taxon>
        <taxon>Pseudomonadati</taxon>
        <taxon>Pseudomonadota</taxon>
        <taxon>Gammaproteobacteria</taxon>
        <taxon>Alteromonadales</taxon>
        <taxon>Shewanellaceae</taxon>
        <taxon>Shewanella</taxon>
    </lineage>
</organism>
<dbReference type="EMBL" id="CP036200">
    <property type="protein sequence ID" value="QBF84192.1"/>
    <property type="molecule type" value="Genomic_DNA"/>
</dbReference>
<protein>
    <submittedName>
        <fullName evidence="1">DUF3083 family protein</fullName>
    </submittedName>
</protein>
<proteinExistence type="predicted"/>
<name>A0A411PL08_9GAMM</name>
<keyword evidence="2" id="KW-1185">Reference proteome</keyword>
<dbReference type="AlphaFoldDB" id="A0A411PL08"/>
<reference evidence="1 2" key="1">
    <citation type="submission" date="2019-02" db="EMBL/GenBank/DDBJ databases">
        <title>Shewanella sp. D4-2 isolated from Dokdo Island.</title>
        <authorList>
            <person name="Baek K."/>
        </authorList>
    </citation>
    <scope>NUCLEOTIDE SEQUENCE [LARGE SCALE GENOMIC DNA]</scope>
    <source>
        <strain evidence="1 2">D4-2</strain>
    </source>
</reference>
<sequence length="355" mass="41529">MSVSRQKKVYLPTTARKNQYITVGFPLTDEFLSHYKSIDDCYREFSNLVFSKAEEFELYNVHVVASDKLPVVRFHTDSYYFSTPEQLRLFYNPAHHEANRLYTTPNHRAKKLKVVFLSTGEDLRNNAARFHAKIQQFTKALMAELPTVQLATKIRDHQHISYDFFAKNKGRKETYAYKLRKLNSRYQRRECQLPESVSSLNYVMITLPVDRKIKRQFVTDNVTDYNESYQLVSDKFVEAAKSKQLNRVAVIANDKFPLVRNSKYDELTSTDELQMIGFDPADNNPDPVCHWDGSQLVEALRFVIVAGKDDVIDEGYGRFMNQVEDALRKFIGEFDFDKEHIDLTVRFHQHLSYKA</sequence>